<evidence type="ECO:0000313" key="2">
    <source>
        <dbReference type="EMBL" id="NYF98068.1"/>
    </source>
</evidence>
<gene>
    <name evidence="2" type="ORF">BJY20_001460</name>
</gene>
<dbReference type="GO" id="GO:0051213">
    <property type="term" value="F:dioxygenase activity"/>
    <property type="evidence" value="ECO:0007669"/>
    <property type="project" value="UniProtKB-KW"/>
</dbReference>
<dbReference type="InterPro" id="IPR011051">
    <property type="entry name" value="RmlC_Cupin_sf"/>
</dbReference>
<proteinExistence type="predicted"/>
<dbReference type="InterPro" id="IPR013096">
    <property type="entry name" value="Cupin_2"/>
</dbReference>
<feature type="domain" description="Cupin type-2" evidence="1">
    <location>
        <begin position="84"/>
        <end position="158"/>
    </location>
</feature>
<accession>A0A852VQL2</accession>
<evidence type="ECO:0000313" key="3">
    <source>
        <dbReference type="Proteomes" id="UP000554054"/>
    </source>
</evidence>
<reference evidence="2 3" key="1">
    <citation type="submission" date="2020-07" db="EMBL/GenBank/DDBJ databases">
        <title>Sequencing the genomes of 1000 actinobacteria strains.</title>
        <authorList>
            <person name="Klenk H.-P."/>
        </authorList>
    </citation>
    <scope>NUCLEOTIDE SEQUENCE [LARGE SCALE GENOMIC DNA]</scope>
    <source>
        <strain evidence="2 3">DSM 26154</strain>
    </source>
</reference>
<dbReference type="Proteomes" id="UP000554054">
    <property type="component" value="Unassembled WGS sequence"/>
</dbReference>
<keyword evidence="3" id="KW-1185">Reference proteome</keyword>
<comment type="caution">
    <text evidence="2">The sequence shown here is derived from an EMBL/GenBank/DDBJ whole genome shotgun (WGS) entry which is preliminary data.</text>
</comment>
<protein>
    <submittedName>
        <fullName evidence="2">Quercetin dioxygenase-like cupin family protein</fullName>
    </submittedName>
</protein>
<keyword evidence="2" id="KW-0560">Oxidoreductase</keyword>
<dbReference type="CDD" id="cd02225">
    <property type="entry name" value="cupin_PA3510-like"/>
    <property type="match status" value="1"/>
</dbReference>
<organism evidence="2 3">
    <name type="scientific">Janibacter cremeus</name>
    <dbReference type="NCBI Taxonomy" id="1285192"/>
    <lineage>
        <taxon>Bacteria</taxon>
        <taxon>Bacillati</taxon>
        <taxon>Actinomycetota</taxon>
        <taxon>Actinomycetes</taxon>
        <taxon>Micrococcales</taxon>
        <taxon>Intrasporangiaceae</taxon>
        <taxon>Janibacter</taxon>
    </lineage>
</organism>
<dbReference type="SUPFAM" id="SSF51182">
    <property type="entry name" value="RmlC-like cupins"/>
    <property type="match status" value="1"/>
</dbReference>
<dbReference type="Pfam" id="PF07883">
    <property type="entry name" value="Cupin_2"/>
    <property type="match status" value="1"/>
</dbReference>
<dbReference type="InterPro" id="IPR052538">
    <property type="entry name" value="Flavonoid_dioxygenase-like"/>
</dbReference>
<name>A0A852VQL2_9MICO</name>
<dbReference type="RefSeq" id="WP_185990921.1">
    <property type="nucleotide sequence ID" value="NZ_JACCAE010000001.1"/>
</dbReference>
<sequence>MTQTNDQQTEQTLQPGADLDALIDSCVASRETRYEDWDALGFQADAKGEKFRRAQIRYVGSGATGNFDTDTRIIPSGGFTFSNMRLPAGAVGPEHTHGDVEEAFFVLEGQIEVSVHDVADGTKTATRTLGYRDMIVVPAGVPRSLANTTDEDALFCVVIGTKKPQIPTYPETSEMHGVTR</sequence>
<dbReference type="InterPro" id="IPR014710">
    <property type="entry name" value="RmlC-like_jellyroll"/>
</dbReference>
<keyword evidence="2" id="KW-0223">Dioxygenase</keyword>
<dbReference type="AlphaFoldDB" id="A0A852VQL2"/>
<dbReference type="PANTHER" id="PTHR43346:SF1">
    <property type="entry name" value="QUERCETIN 2,3-DIOXYGENASE-RELATED"/>
    <property type="match status" value="1"/>
</dbReference>
<dbReference type="Gene3D" id="2.60.120.10">
    <property type="entry name" value="Jelly Rolls"/>
    <property type="match status" value="1"/>
</dbReference>
<dbReference type="EMBL" id="JACCAE010000001">
    <property type="protein sequence ID" value="NYF98068.1"/>
    <property type="molecule type" value="Genomic_DNA"/>
</dbReference>
<evidence type="ECO:0000259" key="1">
    <source>
        <dbReference type="Pfam" id="PF07883"/>
    </source>
</evidence>
<dbReference type="PANTHER" id="PTHR43346">
    <property type="entry name" value="LIGAND BINDING DOMAIN PROTEIN, PUTATIVE (AFU_ORTHOLOGUE AFUA_6G14370)-RELATED"/>
    <property type="match status" value="1"/>
</dbReference>